<sequence>RAYEKYSFSGEDVTSVQGETHWTMGFERGDWQVQTTTSTVLTSTPTEFHLYAELDAYEGRERVVSKTWKRTIPRDFI</sequence>
<dbReference type="EMBL" id="JARACI010000339">
    <property type="protein sequence ID" value="MDD9205199.1"/>
    <property type="molecule type" value="Genomic_DNA"/>
</dbReference>
<protein>
    <submittedName>
        <fullName evidence="1">Peptidase S15</fullName>
    </submittedName>
</protein>
<feature type="non-terminal residue" evidence="1">
    <location>
        <position position="1"/>
    </location>
</feature>
<name>A0ABT5TT97_9MICO</name>
<evidence type="ECO:0000313" key="1">
    <source>
        <dbReference type="EMBL" id="MDD9205199.1"/>
    </source>
</evidence>
<reference evidence="1" key="1">
    <citation type="submission" date="2023-02" db="EMBL/GenBank/DDBJ databases">
        <title>Georgenia sp.10Sc9-8, isolated from a soil sample collected from the Taklamakan desert.</title>
        <authorList>
            <person name="Liu S."/>
        </authorList>
    </citation>
    <scope>NUCLEOTIDE SEQUENCE</scope>
    <source>
        <strain evidence="1">10Sc9-8</strain>
    </source>
</reference>
<evidence type="ECO:0000313" key="2">
    <source>
        <dbReference type="Proteomes" id="UP001165561"/>
    </source>
</evidence>
<comment type="caution">
    <text evidence="1">The sequence shown here is derived from an EMBL/GenBank/DDBJ whole genome shotgun (WGS) entry which is preliminary data.</text>
</comment>
<accession>A0ABT5TT97</accession>
<proteinExistence type="predicted"/>
<dbReference type="Proteomes" id="UP001165561">
    <property type="component" value="Unassembled WGS sequence"/>
</dbReference>
<gene>
    <name evidence="1" type="ORF">PU560_01815</name>
</gene>
<keyword evidence="2" id="KW-1185">Reference proteome</keyword>
<organism evidence="1 2">
    <name type="scientific">Georgenia halotolerans</name>
    <dbReference type="NCBI Taxonomy" id="3028317"/>
    <lineage>
        <taxon>Bacteria</taxon>
        <taxon>Bacillati</taxon>
        <taxon>Actinomycetota</taxon>
        <taxon>Actinomycetes</taxon>
        <taxon>Micrococcales</taxon>
        <taxon>Bogoriellaceae</taxon>
        <taxon>Georgenia</taxon>
    </lineage>
</organism>